<dbReference type="InterPro" id="IPR036986">
    <property type="entry name" value="S4_RNA-bd_sf"/>
</dbReference>
<reference evidence="8" key="1">
    <citation type="submission" date="2018-05" db="EMBL/GenBank/DDBJ databases">
        <authorList>
            <person name="Lanie J.A."/>
            <person name="Ng W.-L."/>
            <person name="Kazmierczak K.M."/>
            <person name="Andrzejewski T.M."/>
            <person name="Davidsen T.M."/>
            <person name="Wayne K.J."/>
            <person name="Tettelin H."/>
            <person name="Glass J.I."/>
            <person name="Rusch D."/>
            <person name="Podicherti R."/>
            <person name="Tsui H.-C.T."/>
            <person name="Winkler M.E."/>
        </authorList>
    </citation>
    <scope>NUCLEOTIDE SEQUENCE</scope>
</reference>
<dbReference type="NCBIfam" id="NF003717">
    <property type="entry name" value="PRK05327.1"/>
    <property type="match status" value="1"/>
</dbReference>
<keyword evidence="3" id="KW-0694">RNA-binding</keyword>
<dbReference type="Gene3D" id="3.10.290.10">
    <property type="entry name" value="RNA-binding S4 domain"/>
    <property type="match status" value="1"/>
</dbReference>
<dbReference type="SMART" id="SM01390">
    <property type="entry name" value="Ribosomal_S4"/>
    <property type="match status" value="1"/>
</dbReference>
<evidence type="ECO:0000259" key="6">
    <source>
        <dbReference type="SMART" id="SM00363"/>
    </source>
</evidence>
<dbReference type="FunFam" id="3.10.290.10:FF:000001">
    <property type="entry name" value="30S ribosomal protein S4"/>
    <property type="match status" value="1"/>
</dbReference>
<accession>A0A382EHB6</accession>
<dbReference type="InterPro" id="IPR022801">
    <property type="entry name" value="Ribosomal_uS4"/>
</dbReference>
<organism evidence="8">
    <name type="scientific">marine metagenome</name>
    <dbReference type="NCBI Taxonomy" id="408172"/>
    <lineage>
        <taxon>unclassified sequences</taxon>
        <taxon>metagenomes</taxon>
        <taxon>ecological metagenomes</taxon>
    </lineage>
</organism>
<dbReference type="GO" id="GO:0019843">
    <property type="term" value="F:rRNA binding"/>
    <property type="evidence" value="ECO:0007669"/>
    <property type="project" value="UniProtKB-KW"/>
</dbReference>
<dbReference type="Pfam" id="PF00163">
    <property type="entry name" value="Ribosomal_S4"/>
    <property type="match status" value="1"/>
</dbReference>
<protein>
    <submittedName>
        <fullName evidence="8">Uncharacterized protein</fullName>
    </submittedName>
</protein>
<dbReference type="NCBIfam" id="TIGR01017">
    <property type="entry name" value="rpsD_bact"/>
    <property type="match status" value="1"/>
</dbReference>
<evidence type="ECO:0000256" key="3">
    <source>
        <dbReference type="ARBA" id="ARBA00022884"/>
    </source>
</evidence>
<proteinExistence type="inferred from homology"/>
<dbReference type="AlphaFoldDB" id="A0A382EHB6"/>
<evidence type="ECO:0000313" key="8">
    <source>
        <dbReference type="EMBL" id="SVB49257.1"/>
    </source>
</evidence>
<dbReference type="Gene3D" id="1.10.1050.10">
    <property type="entry name" value="Ribosomal Protein S4 Delta 41, Chain A, domain 1"/>
    <property type="match status" value="1"/>
</dbReference>
<dbReference type="HAMAP" id="MF_01306_B">
    <property type="entry name" value="Ribosomal_uS4_B"/>
    <property type="match status" value="1"/>
</dbReference>
<keyword evidence="5" id="KW-0687">Ribonucleoprotein</keyword>
<dbReference type="GO" id="GO:0006412">
    <property type="term" value="P:translation"/>
    <property type="evidence" value="ECO:0007669"/>
    <property type="project" value="InterPro"/>
</dbReference>
<feature type="domain" description="RNA-binding S4" evidence="6">
    <location>
        <begin position="89"/>
        <end position="151"/>
    </location>
</feature>
<dbReference type="PROSITE" id="PS50889">
    <property type="entry name" value="S4"/>
    <property type="match status" value="1"/>
</dbReference>
<sequence length="199" mass="22933">MARYTGPIQKKLRSLGLDNYGAYKVRKENKSNQGYTRRRRVSAYGLQLKEKQKARFLYGIMEKQFKNYYEKALDMDGITGDNLMVLLEKRLDNVLYRTGMFFSRKQSRQAVNHGHFMVNAAKVDIPSYQVSQGDQISWGPKGQKTELFEIAKSNCKSIQSPHWINLDQDKMTASIVTEPGAEDGEIIIDTVQIVEYYSK</sequence>
<dbReference type="GO" id="GO:0003735">
    <property type="term" value="F:structural constituent of ribosome"/>
    <property type="evidence" value="ECO:0007669"/>
    <property type="project" value="InterPro"/>
</dbReference>
<evidence type="ECO:0000256" key="5">
    <source>
        <dbReference type="ARBA" id="ARBA00023274"/>
    </source>
</evidence>
<evidence type="ECO:0000259" key="7">
    <source>
        <dbReference type="SMART" id="SM01390"/>
    </source>
</evidence>
<evidence type="ECO:0000256" key="4">
    <source>
        <dbReference type="ARBA" id="ARBA00022980"/>
    </source>
</evidence>
<evidence type="ECO:0000256" key="1">
    <source>
        <dbReference type="ARBA" id="ARBA00007465"/>
    </source>
</evidence>
<keyword evidence="2" id="KW-0699">rRNA-binding</keyword>
<dbReference type="InterPro" id="IPR005709">
    <property type="entry name" value="Ribosomal_uS4_bac-type"/>
</dbReference>
<dbReference type="CDD" id="cd00165">
    <property type="entry name" value="S4"/>
    <property type="match status" value="1"/>
</dbReference>
<dbReference type="Pfam" id="PF01479">
    <property type="entry name" value="S4"/>
    <property type="match status" value="1"/>
</dbReference>
<dbReference type="PANTHER" id="PTHR11831:SF4">
    <property type="entry name" value="SMALL RIBOSOMAL SUBUNIT PROTEIN US4M"/>
    <property type="match status" value="1"/>
</dbReference>
<dbReference type="GO" id="GO:0042274">
    <property type="term" value="P:ribosomal small subunit biogenesis"/>
    <property type="evidence" value="ECO:0007669"/>
    <property type="project" value="TreeGrafter"/>
</dbReference>
<feature type="domain" description="Small ribosomal subunit protein uS4 N-terminal" evidence="7">
    <location>
        <begin position="3"/>
        <end position="88"/>
    </location>
</feature>
<gene>
    <name evidence="8" type="ORF">METZ01_LOCUS202111</name>
</gene>
<dbReference type="InterPro" id="IPR001912">
    <property type="entry name" value="Ribosomal_uS4_N"/>
</dbReference>
<dbReference type="PANTHER" id="PTHR11831">
    <property type="entry name" value="30S 40S RIBOSOMAL PROTEIN"/>
    <property type="match status" value="1"/>
</dbReference>
<dbReference type="InterPro" id="IPR002942">
    <property type="entry name" value="S4_RNA-bd"/>
</dbReference>
<dbReference type="EMBL" id="UINC01044174">
    <property type="protein sequence ID" value="SVB49257.1"/>
    <property type="molecule type" value="Genomic_DNA"/>
</dbReference>
<dbReference type="SUPFAM" id="SSF55174">
    <property type="entry name" value="Alpha-L RNA-binding motif"/>
    <property type="match status" value="1"/>
</dbReference>
<name>A0A382EHB6_9ZZZZ</name>
<evidence type="ECO:0000256" key="2">
    <source>
        <dbReference type="ARBA" id="ARBA00022730"/>
    </source>
</evidence>
<keyword evidence="4" id="KW-0689">Ribosomal protein</keyword>
<dbReference type="GO" id="GO:0015935">
    <property type="term" value="C:small ribosomal subunit"/>
    <property type="evidence" value="ECO:0007669"/>
    <property type="project" value="InterPro"/>
</dbReference>
<comment type="similarity">
    <text evidence="1">Belongs to the universal ribosomal protein uS4 family.</text>
</comment>
<dbReference type="SMART" id="SM00363">
    <property type="entry name" value="S4"/>
    <property type="match status" value="1"/>
</dbReference>